<dbReference type="EMBL" id="KN833686">
    <property type="protein sequence ID" value="KIK30844.1"/>
    <property type="molecule type" value="Genomic_DNA"/>
</dbReference>
<protein>
    <submittedName>
        <fullName evidence="1">Uncharacterized protein</fullName>
    </submittedName>
</protein>
<dbReference type="Proteomes" id="UP000054018">
    <property type="component" value="Unassembled WGS sequence"/>
</dbReference>
<evidence type="ECO:0000313" key="2">
    <source>
        <dbReference type="Proteomes" id="UP000054018"/>
    </source>
</evidence>
<dbReference type="AlphaFoldDB" id="A0A0C9ZXP7"/>
<gene>
    <name evidence="1" type="ORF">PISMIDRAFT_670994</name>
</gene>
<reference evidence="1 2" key="1">
    <citation type="submission" date="2014-04" db="EMBL/GenBank/DDBJ databases">
        <authorList>
            <consortium name="DOE Joint Genome Institute"/>
            <person name="Kuo A."/>
            <person name="Kohler A."/>
            <person name="Costa M.D."/>
            <person name="Nagy L.G."/>
            <person name="Floudas D."/>
            <person name="Copeland A."/>
            <person name="Barry K.W."/>
            <person name="Cichocki N."/>
            <person name="Veneault-Fourrey C."/>
            <person name="LaButti K."/>
            <person name="Lindquist E.A."/>
            <person name="Lipzen A."/>
            <person name="Lundell T."/>
            <person name="Morin E."/>
            <person name="Murat C."/>
            <person name="Sun H."/>
            <person name="Tunlid A."/>
            <person name="Henrissat B."/>
            <person name="Grigoriev I.V."/>
            <person name="Hibbett D.S."/>
            <person name="Martin F."/>
            <person name="Nordberg H.P."/>
            <person name="Cantor M.N."/>
            <person name="Hua S.X."/>
        </authorList>
    </citation>
    <scope>NUCLEOTIDE SEQUENCE [LARGE SCALE GENOMIC DNA]</scope>
    <source>
        <strain evidence="1 2">441</strain>
    </source>
</reference>
<sequence>MFRPQVAIPGFATLCKTCGRGIHDVHAKPLLGTCVNHAAYLHFLIQPLRARLPAVPYRPLYVCYYRFAKSKTITAPRSLECS</sequence>
<organism evidence="1 2">
    <name type="scientific">Pisolithus microcarpus 441</name>
    <dbReference type="NCBI Taxonomy" id="765257"/>
    <lineage>
        <taxon>Eukaryota</taxon>
        <taxon>Fungi</taxon>
        <taxon>Dikarya</taxon>
        <taxon>Basidiomycota</taxon>
        <taxon>Agaricomycotina</taxon>
        <taxon>Agaricomycetes</taxon>
        <taxon>Agaricomycetidae</taxon>
        <taxon>Boletales</taxon>
        <taxon>Sclerodermatineae</taxon>
        <taxon>Pisolithaceae</taxon>
        <taxon>Pisolithus</taxon>
    </lineage>
</organism>
<keyword evidence="2" id="KW-1185">Reference proteome</keyword>
<proteinExistence type="predicted"/>
<dbReference type="HOGENOM" id="CLU_2559149_0_0_1"/>
<name>A0A0C9ZXP7_9AGAM</name>
<accession>A0A0C9ZXP7</accession>
<reference evidence="2" key="2">
    <citation type="submission" date="2015-01" db="EMBL/GenBank/DDBJ databases">
        <title>Evolutionary Origins and Diversification of the Mycorrhizal Mutualists.</title>
        <authorList>
            <consortium name="DOE Joint Genome Institute"/>
            <consortium name="Mycorrhizal Genomics Consortium"/>
            <person name="Kohler A."/>
            <person name="Kuo A."/>
            <person name="Nagy L.G."/>
            <person name="Floudas D."/>
            <person name="Copeland A."/>
            <person name="Barry K.W."/>
            <person name="Cichocki N."/>
            <person name="Veneault-Fourrey C."/>
            <person name="LaButti K."/>
            <person name="Lindquist E.A."/>
            <person name="Lipzen A."/>
            <person name="Lundell T."/>
            <person name="Morin E."/>
            <person name="Murat C."/>
            <person name="Riley R."/>
            <person name="Ohm R."/>
            <person name="Sun H."/>
            <person name="Tunlid A."/>
            <person name="Henrissat B."/>
            <person name="Grigoriev I.V."/>
            <person name="Hibbett D.S."/>
            <person name="Martin F."/>
        </authorList>
    </citation>
    <scope>NUCLEOTIDE SEQUENCE [LARGE SCALE GENOMIC DNA]</scope>
    <source>
        <strain evidence="2">441</strain>
    </source>
</reference>
<evidence type="ECO:0000313" key="1">
    <source>
        <dbReference type="EMBL" id="KIK30844.1"/>
    </source>
</evidence>